<keyword evidence="1" id="KW-1185">Reference proteome</keyword>
<dbReference type="Proteomes" id="UP000095281">
    <property type="component" value="Unplaced"/>
</dbReference>
<dbReference type="WBParaSite" id="MhA1_Contig984.frz3.gene21">
    <property type="protein sequence ID" value="MhA1_Contig984.frz3.gene21"/>
    <property type="gene ID" value="MhA1_Contig984.frz3.gene21"/>
</dbReference>
<protein>
    <submittedName>
        <fullName evidence="2">Uncharacterized protein</fullName>
    </submittedName>
</protein>
<name>A0A1I8C1P0_MELHA</name>
<evidence type="ECO:0000313" key="2">
    <source>
        <dbReference type="WBParaSite" id="MhA1_Contig984.frz3.gene21"/>
    </source>
</evidence>
<reference evidence="2" key="1">
    <citation type="submission" date="2016-11" db="UniProtKB">
        <authorList>
            <consortium name="WormBaseParasite"/>
        </authorList>
    </citation>
    <scope>IDENTIFICATION</scope>
</reference>
<evidence type="ECO:0000313" key="1">
    <source>
        <dbReference type="Proteomes" id="UP000095281"/>
    </source>
</evidence>
<dbReference type="AlphaFoldDB" id="A0A1I8C1P0"/>
<sequence>MVYSKNVKILESSDDFPKEDILSTSWPYPTFPPVYGRKNKNKIEIERIPKTTFLPTTLTSKTELTTMIPFIIEQSTTLMPYLPKKEEIKEMDYVEELSGAGINWNYSEDKELNKVNETLSSTTNKLRRELNNSIINRNYHQHRRKRFKVKRGHLL</sequence>
<organism evidence="1 2">
    <name type="scientific">Meloidogyne hapla</name>
    <name type="common">Root-knot nematode worm</name>
    <dbReference type="NCBI Taxonomy" id="6305"/>
    <lineage>
        <taxon>Eukaryota</taxon>
        <taxon>Metazoa</taxon>
        <taxon>Ecdysozoa</taxon>
        <taxon>Nematoda</taxon>
        <taxon>Chromadorea</taxon>
        <taxon>Rhabditida</taxon>
        <taxon>Tylenchina</taxon>
        <taxon>Tylenchomorpha</taxon>
        <taxon>Tylenchoidea</taxon>
        <taxon>Meloidogynidae</taxon>
        <taxon>Meloidogyninae</taxon>
        <taxon>Meloidogyne</taxon>
    </lineage>
</organism>
<proteinExistence type="predicted"/>
<accession>A0A1I8C1P0</accession>